<gene>
    <name evidence="1" type="ORF">KDW95_03030</name>
</gene>
<accession>A0ABY5HLA7</accession>
<keyword evidence="2" id="KW-1185">Reference proteome</keyword>
<evidence type="ECO:0000313" key="1">
    <source>
        <dbReference type="EMBL" id="UTW12671.1"/>
    </source>
</evidence>
<sequence>MTSEIDDVQGYLTRASCILGANRFVLSYCENSSSHDPLRMGADAEYTHTAVAVFHDLNENLKRVAALNRTEVAVGGSDFEDTDTIAVGVVLTWSSRSR</sequence>
<dbReference type="RefSeq" id="WP_255854783.1">
    <property type="nucleotide sequence ID" value="NZ_CP073347.1"/>
</dbReference>
<protein>
    <submittedName>
        <fullName evidence="1">Uncharacterized protein</fullName>
    </submittedName>
</protein>
<name>A0ABY5HLA7_9GAMM</name>
<evidence type="ECO:0000313" key="2">
    <source>
        <dbReference type="Proteomes" id="UP001058461"/>
    </source>
</evidence>
<dbReference type="Proteomes" id="UP001058461">
    <property type="component" value="Chromosome"/>
</dbReference>
<dbReference type="EMBL" id="CP073347">
    <property type="protein sequence ID" value="UTW12671.1"/>
    <property type="molecule type" value="Genomic_DNA"/>
</dbReference>
<organism evidence="1 2">
    <name type="scientific">Marinobacterium rhizophilum</name>
    <dbReference type="NCBI Taxonomy" id="420402"/>
    <lineage>
        <taxon>Bacteria</taxon>
        <taxon>Pseudomonadati</taxon>
        <taxon>Pseudomonadota</taxon>
        <taxon>Gammaproteobacteria</taxon>
        <taxon>Oceanospirillales</taxon>
        <taxon>Oceanospirillaceae</taxon>
        <taxon>Marinobacterium</taxon>
    </lineage>
</organism>
<proteinExistence type="predicted"/>
<reference evidence="1" key="1">
    <citation type="submission" date="2021-04" db="EMBL/GenBank/DDBJ databases">
        <title>Oceanospirillales bacteria with DddD are important DMSP degraders in coastal seawater.</title>
        <authorList>
            <person name="Liu J."/>
        </authorList>
    </citation>
    <scope>NUCLEOTIDE SEQUENCE</scope>
    <source>
        <strain evidence="1">D13-1</strain>
    </source>
</reference>